<evidence type="ECO:0000313" key="3">
    <source>
        <dbReference type="Proteomes" id="UP001066276"/>
    </source>
</evidence>
<evidence type="ECO:0000256" key="1">
    <source>
        <dbReference type="SAM" id="MobiDB-lite"/>
    </source>
</evidence>
<feature type="region of interest" description="Disordered" evidence="1">
    <location>
        <begin position="1"/>
        <end position="79"/>
    </location>
</feature>
<reference evidence="2" key="1">
    <citation type="journal article" date="2022" name="bioRxiv">
        <title>Sequencing and chromosome-scale assembly of the giantPleurodeles waltlgenome.</title>
        <authorList>
            <person name="Brown T."/>
            <person name="Elewa A."/>
            <person name="Iarovenko S."/>
            <person name="Subramanian E."/>
            <person name="Araus A.J."/>
            <person name="Petzold A."/>
            <person name="Susuki M."/>
            <person name="Suzuki K.-i.T."/>
            <person name="Hayashi T."/>
            <person name="Toyoda A."/>
            <person name="Oliveira C."/>
            <person name="Osipova E."/>
            <person name="Leigh N.D."/>
            <person name="Simon A."/>
            <person name="Yun M.H."/>
        </authorList>
    </citation>
    <scope>NUCLEOTIDE SEQUENCE</scope>
    <source>
        <strain evidence="2">20211129_DDA</strain>
        <tissue evidence="2">Liver</tissue>
    </source>
</reference>
<comment type="caution">
    <text evidence="2">The sequence shown here is derived from an EMBL/GenBank/DDBJ whole genome shotgun (WGS) entry which is preliminary data.</text>
</comment>
<organism evidence="2 3">
    <name type="scientific">Pleurodeles waltl</name>
    <name type="common">Iberian ribbed newt</name>
    <dbReference type="NCBI Taxonomy" id="8319"/>
    <lineage>
        <taxon>Eukaryota</taxon>
        <taxon>Metazoa</taxon>
        <taxon>Chordata</taxon>
        <taxon>Craniata</taxon>
        <taxon>Vertebrata</taxon>
        <taxon>Euteleostomi</taxon>
        <taxon>Amphibia</taxon>
        <taxon>Batrachia</taxon>
        <taxon>Caudata</taxon>
        <taxon>Salamandroidea</taxon>
        <taxon>Salamandridae</taxon>
        <taxon>Pleurodelinae</taxon>
        <taxon>Pleurodeles</taxon>
    </lineage>
</organism>
<dbReference type="EMBL" id="JANPWB010000001">
    <property type="protein sequence ID" value="KAJ1216199.1"/>
    <property type="molecule type" value="Genomic_DNA"/>
</dbReference>
<gene>
    <name evidence="2" type="ORF">NDU88_003805</name>
</gene>
<keyword evidence="3" id="KW-1185">Reference proteome</keyword>
<evidence type="ECO:0000313" key="2">
    <source>
        <dbReference type="EMBL" id="KAJ1216199.1"/>
    </source>
</evidence>
<feature type="compositionally biased region" description="Polar residues" evidence="1">
    <location>
        <begin position="22"/>
        <end position="38"/>
    </location>
</feature>
<sequence>MRVRFSDGINNHCHPRKLRRQPATSPLTRNTPKMSTRSNAEKEVRSNRPKPQGKRQTKQQKNSAGERSKPTFTASSQSLTGALAPVFPIPASLFLPIEPFFCDTERTLSIKPDLRRMTKEDLGSNAPIDLLLR</sequence>
<feature type="compositionally biased region" description="Polar residues" evidence="1">
    <location>
        <begin position="70"/>
        <end position="79"/>
    </location>
</feature>
<accession>A0AAV7WQ45</accession>
<proteinExistence type="predicted"/>
<protein>
    <submittedName>
        <fullName evidence="2">Uncharacterized protein</fullName>
    </submittedName>
</protein>
<feature type="compositionally biased region" description="Basic residues" evidence="1">
    <location>
        <begin position="47"/>
        <end position="58"/>
    </location>
</feature>
<name>A0AAV7WQ45_PLEWA</name>
<dbReference type="Proteomes" id="UP001066276">
    <property type="component" value="Chromosome 1_1"/>
</dbReference>
<dbReference type="AlphaFoldDB" id="A0AAV7WQ45"/>